<protein>
    <recommendedName>
        <fullName evidence="4">DUF1772 domain-containing protein</fullName>
    </recommendedName>
</protein>
<keyword evidence="1" id="KW-0472">Membrane</keyword>
<dbReference type="PROSITE" id="PS51257">
    <property type="entry name" value="PROKAR_LIPOPROTEIN"/>
    <property type="match status" value="1"/>
</dbReference>
<dbReference type="EMBL" id="JBEPMU010000002">
    <property type="protein sequence ID" value="MET3652250.1"/>
    <property type="molecule type" value="Genomic_DNA"/>
</dbReference>
<keyword evidence="1" id="KW-1133">Transmembrane helix</keyword>
<keyword evidence="3" id="KW-1185">Reference proteome</keyword>
<evidence type="ECO:0000313" key="3">
    <source>
        <dbReference type="Proteomes" id="UP001549184"/>
    </source>
</evidence>
<evidence type="ECO:0008006" key="4">
    <source>
        <dbReference type="Google" id="ProtNLM"/>
    </source>
</evidence>
<gene>
    <name evidence="2" type="ORF">ABIC75_001972</name>
</gene>
<accession>A0ABV2JTU0</accession>
<organism evidence="2 3">
    <name type="scientific">Dyella japonica</name>
    <dbReference type="NCBI Taxonomy" id="231455"/>
    <lineage>
        <taxon>Bacteria</taxon>
        <taxon>Pseudomonadati</taxon>
        <taxon>Pseudomonadota</taxon>
        <taxon>Gammaproteobacteria</taxon>
        <taxon>Lysobacterales</taxon>
        <taxon>Rhodanobacteraceae</taxon>
        <taxon>Dyella</taxon>
    </lineage>
</organism>
<sequence length="195" mass="21697">MTTPTRSMFVTVLGWAFVGLGALGACAMALLSFTSTVTHRLAHAGTAPINQQMLHITQAMETLPPPWPWIYAHEAQWLLLGSAVALLHLACALGLLWRRRWARAGFIALLFVDMLLQLAMIPYALVVQPVLAKAVQADMPPQMPPAFASWFQHVLAFQQIEAMMRPVLLILLFAWIAWRLRSAAVRREFASDRAA</sequence>
<name>A0ABV2JTU0_9GAMM</name>
<evidence type="ECO:0000313" key="2">
    <source>
        <dbReference type="EMBL" id="MET3652250.1"/>
    </source>
</evidence>
<feature type="transmembrane region" description="Helical" evidence="1">
    <location>
        <begin position="104"/>
        <end position="125"/>
    </location>
</feature>
<evidence type="ECO:0000256" key="1">
    <source>
        <dbReference type="SAM" id="Phobius"/>
    </source>
</evidence>
<feature type="transmembrane region" description="Helical" evidence="1">
    <location>
        <begin position="75"/>
        <end position="97"/>
    </location>
</feature>
<dbReference type="RefSeq" id="WP_354013637.1">
    <property type="nucleotide sequence ID" value="NZ_JBEPMU010000002.1"/>
</dbReference>
<proteinExistence type="predicted"/>
<dbReference type="Proteomes" id="UP001549184">
    <property type="component" value="Unassembled WGS sequence"/>
</dbReference>
<feature type="transmembrane region" description="Helical" evidence="1">
    <location>
        <begin position="162"/>
        <end position="180"/>
    </location>
</feature>
<keyword evidence="1" id="KW-0812">Transmembrane</keyword>
<reference evidence="2 3" key="1">
    <citation type="submission" date="2024-06" db="EMBL/GenBank/DDBJ databases">
        <title>Sorghum-associated microbial communities from plants grown in Nebraska, USA.</title>
        <authorList>
            <person name="Schachtman D."/>
        </authorList>
    </citation>
    <scope>NUCLEOTIDE SEQUENCE [LARGE SCALE GENOMIC DNA]</scope>
    <source>
        <strain evidence="2 3">1073</strain>
    </source>
</reference>
<feature type="transmembrane region" description="Helical" evidence="1">
    <location>
        <begin position="12"/>
        <end position="33"/>
    </location>
</feature>
<comment type="caution">
    <text evidence="2">The sequence shown here is derived from an EMBL/GenBank/DDBJ whole genome shotgun (WGS) entry which is preliminary data.</text>
</comment>